<comment type="caution">
    <text evidence="1">The sequence shown here is derived from an EMBL/GenBank/DDBJ whole genome shotgun (WGS) entry which is preliminary data.</text>
</comment>
<accession>A0AAD1XI56</accession>
<dbReference type="EMBL" id="CAMPGE010014487">
    <property type="protein sequence ID" value="CAI2373155.1"/>
    <property type="molecule type" value="Genomic_DNA"/>
</dbReference>
<dbReference type="Proteomes" id="UP001295684">
    <property type="component" value="Unassembled WGS sequence"/>
</dbReference>
<sequence>MARVASSKSLYQEISLPADFSKTVLEFELRLAKNELSHEELSKLLGYYSIAVSYYDTMNDDDTTLFYEHKIKNALRTAAEIASPKKKPTAKATKKMAQMKMQLYMLNKDKEKEKQREVLTEYNPVQKQTRALENSQKAVERDFIKQEENFRKRLAMRKRGKKILTQPNWGNESSINVNSLSKNNISIENSVELNSSDINFDKMSNSSMTDEMLGIIKTMNYLKRSDSVDKLKRARTLEEKHSESLRKSLDDSAILKNLNKSADSKVKKLSEKGNLSKIIEFEENLEDHSIELKEENGNIS</sequence>
<dbReference type="AlphaFoldDB" id="A0AAD1XI56"/>
<gene>
    <name evidence="1" type="ORF">ECRASSUSDP1_LOCUS14495</name>
</gene>
<evidence type="ECO:0000313" key="2">
    <source>
        <dbReference type="Proteomes" id="UP001295684"/>
    </source>
</evidence>
<organism evidence="1 2">
    <name type="scientific">Euplotes crassus</name>
    <dbReference type="NCBI Taxonomy" id="5936"/>
    <lineage>
        <taxon>Eukaryota</taxon>
        <taxon>Sar</taxon>
        <taxon>Alveolata</taxon>
        <taxon>Ciliophora</taxon>
        <taxon>Intramacronucleata</taxon>
        <taxon>Spirotrichea</taxon>
        <taxon>Hypotrichia</taxon>
        <taxon>Euplotida</taxon>
        <taxon>Euplotidae</taxon>
        <taxon>Moneuplotes</taxon>
    </lineage>
</organism>
<keyword evidence="2" id="KW-1185">Reference proteome</keyword>
<reference evidence="1" key="1">
    <citation type="submission" date="2023-07" db="EMBL/GenBank/DDBJ databases">
        <authorList>
            <consortium name="AG Swart"/>
            <person name="Singh M."/>
            <person name="Singh A."/>
            <person name="Seah K."/>
            <person name="Emmerich C."/>
        </authorList>
    </citation>
    <scope>NUCLEOTIDE SEQUENCE</scope>
    <source>
        <strain evidence="1">DP1</strain>
    </source>
</reference>
<proteinExistence type="predicted"/>
<name>A0AAD1XI56_EUPCR</name>
<protein>
    <submittedName>
        <fullName evidence="1">Uncharacterized protein</fullName>
    </submittedName>
</protein>
<evidence type="ECO:0000313" key="1">
    <source>
        <dbReference type="EMBL" id="CAI2373155.1"/>
    </source>
</evidence>